<evidence type="ECO:0000256" key="1">
    <source>
        <dbReference type="SAM" id="MobiDB-lite"/>
    </source>
</evidence>
<dbReference type="PANTHER" id="PTHR14187:SF5">
    <property type="entry name" value="HEAT SHOCK 70 KDA PROTEIN 12A"/>
    <property type="match status" value="1"/>
</dbReference>
<proteinExistence type="predicted"/>
<dbReference type="SUPFAM" id="SSF53067">
    <property type="entry name" value="Actin-like ATPase domain"/>
    <property type="match status" value="2"/>
</dbReference>
<dbReference type="EMBL" id="CAJVPS010000017">
    <property type="protein sequence ID" value="CAG8441116.1"/>
    <property type="molecule type" value="Genomic_DNA"/>
</dbReference>
<protein>
    <submittedName>
        <fullName evidence="2">12660_t:CDS:1</fullName>
    </submittedName>
</protein>
<evidence type="ECO:0000313" key="2">
    <source>
        <dbReference type="EMBL" id="CAG8441116.1"/>
    </source>
</evidence>
<dbReference type="Proteomes" id="UP000789508">
    <property type="component" value="Unassembled WGS sequence"/>
</dbReference>
<name>A0A9N8V7N4_9GLOM</name>
<dbReference type="PANTHER" id="PTHR14187">
    <property type="entry name" value="ALPHA KINASE/ELONGATION FACTOR 2 KINASE"/>
    <property type="match status" value="1"/>
</dbReference>
<dbReference type="CDD" id="cd10229">
    <property type="entry name" value="ASKHA_NBD_HSP70_HSPA12"/>
    <property type="match status" value="1"/>
</dbReference>
<keyword evidence="3" id="KW-1185">Reference proteome</keyword>
<organism evidence="2 3">
    <name type="scientific">Ambispora leptoticha</name>
    <dbReference type="NCBI Taxonomy" id="144679"/>
    <lineage>
        <taxon>Eukaryota</taxon>
        <taxon>Fungi</taxon>
        <taxon>Fungi incertae sedis</taxon>
        <taxon>Mucoromycota</taxon>
        <taxon>Glomeromycotina</taxon>
        <taxon>Glomeromycetes</taxon>
        <taxon>Archaeosporales</taxon>
        <taxon>Ambisporaceae</taxon>
        <taxon>Ambispora</taxon>
    </lineage>
</organism>
<gene>
    <name evidence="2" type="ORF">ALEPTO_LOCUS315</name>
</gene>
<dbReference type="OrthoDB" id="2963168at2759"/>
<accession>A0A9N8V7N4</accession>
<evidence type="ECO:0000313" key="3">
    <source>
        <dbReference type="Proteomes" id="UP000789508"/>
    </source>
</evidence>
<dbReference type="Gene3D" id="3.90.640.10">
    <property type="entry name" value="Actin, Chain A, domain 4"/>
    <property type="match status" value="1"/>
</dbReference>
<comment type="caution">
    <text evidence="2">The sequence shown here is derived from an EMBL/GenBank/DDBJ whole genome shotgun (WGS) entry which is preliminary data.</text>
</comment>
<reference evidence="2" key="1">
    <citation type="submission" date="2021-06" db="EMBL/GenBank/DDBJ databases">
        <authorList>
            <person name="Kallberg Y."/>
            <person name="Tangrot J."/>
            <person name="Rosling A."/>
        </authorList>
    </citation>
    <scope>NUCLEOTIDE SEQUENCE</scope>
    <source>
        <strain evidence="2">FL130A</strain>
    </source>
</reference>
<dbReference type="InterPro" id="IPR043129">
    <property type="entry name" value="ATPase_NBD"/>
</dbReference>
<sequence>MSENSSEPFPSHSRSSSLLNSSSPFMNLQNLPQTAQYNVENTSNKDIRVVVGVDFGTTFSGFAYAYKSNPSEVVTNDVWPGQTGQFKTNTALLYDDSFSVIEWGYPALAQEPQKKSKGANKIRELMKPVELFKLYLGNLDPDEEPPLPEGLDWRKAITDYLRCLNKLIGETITTRWPGLHFPSNVLFVMAVPAEWTDESKGLLRKLAYDAGMLEELNSGNLEFTTEPEAAAIHCIRILNEHALTVGAPFMIVDCGGGTVDLTTRAVLPDRRLSEITIRAGDFCGSSFVDKNFLKYVAKKVGIEAMISLRDNNYGQLQYLVQQFCSRIKHSFNGNPDEYMTKDIDLERTCPAIMKYVTGDALKKMEEDEWLLELDFETVRAMFDPVIEKILHMISHQLSACGGNCMAIFMVGGFSENHYLTWRVRHAFGRFVPTIAVPKHPIAAVCRGALQYGLYMSTIETRVLKWTYGTDSFRPWTPADPPERRTPTGFITVFRPIAHRGTQVAVNQRFTYEATPILRDQSMMTFNVYVTPFHNAYFCDDYGVKLLGRLSVQLPPLPIEYQQNRVIDFSLCFGKMEITAIATNRQTGEVYQSSFDLDI</sequence>
<dbReference type="AlphaFoldDB" id="A0A9N8V7N4"/>
<feature type="region of interest" description="Disordered" evidence="1">
    <location>
        <begin position="1"/>
        <end position="20"/>
    </location>
</feature>
<dbReference type="Gene3D" id="3.30.420.40">
    <property type="match status" value="2"/>
</dbReference>